<dbReference type="PANTHER" id="PTHR21358:SF4">
    <property type="entry name" value="PROTEIN MAELSTROM HOMOLOG"/>
    <property type="match status" value="1"/>
</dbReference>
<evidence type="ECO:0000256" key="5">
    <source>
        <dbReference type="ARBA" id="ARBA00022782"/>
    </source>
</evidence>
<evidence type="ECO:0000256" key="2">
    <source>
        <dbReference type="ARBA" id="ARBA00004496"/>
    </source>
</evidence>
<dbReference type="GO" id="GO:0045892">
    <property type="term" value="P:negative regulation of DNA-templated transcription"/>
    <property type="evidence" value="ECO:0007669"/>
    <property type="project" value="TreeGrafter"/>
</dbReference>
<dbReference type="GO" id="GO:0007140">
    <property type="term" value="P:male meiotic nuclear division"/>
    <property type="evidence" value="ECO:0007669"/>
    <property type="project" value="TreeGrafter"/>
</dbReference>
<evidence type="ECO:0000256" key="1">
    <source>
        <dbReference type="ARBA" id="ARBA00004123"/>
    </source>
</evidence>
<feature type="domain" description="Maelstrom" evidence="9">
    <location>
        <begin position="89"/>
        <end position="288"/>
    </location>
</feature>
<keyword evidence="8" id="KW-0539">Nucleus</keyword>
<comment type="similarity">
    <text evidence="3">Belongs to the maelstrom family.</text>
</comment>
<dbReference type="PANTHER" id="PTHR21358">
    <property type="entry name" value="PROTEIN MAELSTROM HOMOLOG"/>
    <property type="match status" value="1"/>
</dbReference>
<feature type="non-terminal residue" evidence="10">
    <location>
        <position position="1"/>
    </location>
</feature>
<protein>
    <submittedName>
        <fullName evidence="10">Protein maelstrom</fullName>
    </submittedName>
</protein>
<dbReference type="Proteomes" id="UP000053605">
    <property type="component" value="Unassembled WGS sequence"/>
</dbReference>
<name>A0A091XXG5_OPIHO</name>
<dbReference type="GO" id="GO:0043565">
    <property type="term" value="F:sequence-specific DNA binding"/>
    <property type="evidence" value="ECO:0007669"/>
    <property type="project" value="TreeGrafter"/>
</dbReference>
<keyword evidence="5" id="KW-0221">Differentiation</keyword>
<feature type="non-terminal residue" evidence="10">
    <location>
        <position position="306"/>
    </location>
</feature>
<dbReference type="InterPro" id="IPR039259">
    <property type="entry name" value="Protein_maelstrom"/>
</dbReference>
<dbReference type="PhylomeDB" id="A0A091XXG5"/>
<keyword evidence="7" id="KW-0943">RNA-mediated gene silencing</keyword>
<dbReference type="GO" id="GO:0034587">
    <property type="term" value="P:piRNA processing"/>
    <property type="evidence" value="ECO:0007669"/>
    <property type="project" value="TreeGrafter"/>
</dbReference>
<dbReference type="AlphaFoldDB" id="A0A091XXG5"/>
<proteinExistence type="inferred from homology"/>
<organism evidence="10 11">
    <name type="scientific">Opisthocomus hoazin</name>
    <name type="common">Hoatzin</name>
    <name type="synonym">Phasianus hoazin</name>
    <dbReference type="NCBI Taxonomy" id="30419"/>
    <lineage>
        <taxon>Eukaryota</taxon>
        <taxon>Metazoa</taxon>
        <taxon>Chordata</taxon>
        <taxon>Craniata</taxon>
        <taxon>Vertebrata</taxon>
        <taxon>Euteleostomi</taxon>
        <taxon>Archelosauria</taxon>
        <taxon>Archosauria</taxon>
        <taxon>Dinosauria</taxon>
        <taxon>Saurischia</taxon>
        <taxon>Theropoda</taxon>
        <taxon>Coelurosauria</taxon>
        <taxon>Aves</taxon>
        <taxon>Neognathae</taxon>
        <taxon>Neoaves</taxon>
        <taxon>Opisthocomiformes</taxon>
        <taxon>Opisthocomidae</taxon>
        <taxon>Opisthocomus</taxon>
    </lineage>
</organism>
<keyword evidence="4" id="KW-0963">Cytoplasm</keyword>
<comment type="subcellular location">
    <subcellularLocation>
        <location evidence="2">Cytoplasm</location>
    </subcellularLocation>
    <subcellularLocation>
        <location evidence="1">Nucleus</location>
    </subcellularLocation>
</comment>
<dbReference type="GO" id="GO:0005634">
    <property type="term" value="C:nucleus"/>
    <property type="evidence" value="ECO:0007669"/>
    <property type="project" value="UniProtKB-SubCell"/>
</dbReference>
<dbReference type="Pfam" id="PF13017">
    <property type="entry name" value="Maelstrom"/>
    <property type="match status" value="1"/>
</dbReference>
<reference evidence="10 11" key="1">
    <citation type="submission" date="2014-04" db="EMBL/GenBank/DDBJ databases">
        <title>Genome evolution of avian class.</title>
        <authorList>
            <person name="Zhang G."/>
            <person name="Li C."/>
        </authorList>
    </citation>
    <scope>NUCLEOTIDE SEQUENCE [LARGE SCALE GENOMIC DNA]</scope>
    <source>
        <strain evidence="10">BGI_N306</strain>
    </source>
</reference>
<gene>
    <name evidence="10" type="ORF">N306_01538</name>
</gene>
<evidence type="ECO:0000256" key="3">
    <source>
        <dbReference type="ARBA" id="ARBA00007057"/>
    </source>
</evidence>
<dbReference type="EMBL" id="KK736143">
    <property type="protein sequence ID" value="KFR17556.1"/>
    <property type="molecule type" value="Genomic_DNA"/>
</dbReference>
<keyword evidence="6" id="KW-0238">DNA-binding</keyword>
<evidence type="ECO:0000313" key="10">
    <source>
        <dbReference type="EMBL" id="KFR17556.1"/>
    </source>
</evidence>
<keyword evidence="11" id="KW-1185">Reference proteome</keyword>
<evidence type="ECO:0000259" key="9">
    <source>
        <dbReference type="Pfam" id="PF13017"/>
    </source>
</evidence>
<dbReference type="InterPro" id="IPR024970">
    <property type="entry name" value="Maelstrom"/>
</dbReference>
<dbReference type="GO" id="GO:0060964">
    <property type="term" value="P:regulation of miRNA-mediated gene silencing"/>
    <property type="evidence" value="ECO:0007669"/>
    <property type="project" value="InterPro"/>
</dbReference>
<evidence type="ECO:0000256" key="6">
    <source>
        <dbReference type="ARBA" id="ARBA00023125"/>
    </source>
</evidence>
<evidence type="ECO:0000256" key="4">
    <source>
        <dbReference type="ARBA" id="ARBA00022490"/>
    </source>
</evidence>
<accession>A0A091XXG5</accession>
<evidence type="ECO:0000256" key="7">
    <source>
        <dbReference type="ARBA" id="ARBA00023158"/>
    </source>
</evidence>
<evidence type="ECO:0000313" key="11">
    <source>
        <dbReference type="Proteomes" id="UP000053605"/>
    </source>
</evidence>
<dbReference type="GO" id="GO:0043186">
    <property type="term" value="C:P granule"/>
    <property type="evidence" value="ECO:0007669"/>
    <property type="project" value="TreeGrafter"/>
</dbReference>
<dbReference type="GO" id="GO:0007283">
    <property type="term" value="P:spermatogenesis"/>
    <property type="evidence" value="ECO:0007669"/>
    <property type="project" value="TreeGrafter"/>
</dbReference>
<dbReference type="GO" id="GO:0030154">
    <property type="term" value="P:cell differentiation"/>
    <property type="evidence" value="ECO:0007669"/>
    <property type="project" value="UniProtKB-KW"/>
</dbReference>
<sequence>LTKEEKMAYAEKARKWNEKKHSQKMVKEVNAEKGTPSNVAKQEAELRWLDVTSVGSSENMFVFFFLSAVVSDVFYFLNIYSHGKLPSHCEQRFLPCEIGCVKYSLKDGIMADFHHFIDPEVPPRGFRYHCQAASDATHKIPVSGFHLSQTCYAVVLRELLEFVQPASGVWPHCYCRVWSRSKFRINWCLNRMASITGIESHLELLAVEDLIIELYQMKYQKEPSKTWVCRELDVFLWDFSSNTRCKWHEENEILCCALASCKKIAYCISKSLASAYGVSLTAAHLPLEDFDYGESTNTRMVILDAG</sequence>
<evidence type="ECO:0000256" key="8">
    <source>
        <dbReference type="ARBA" id="ARBA00023242"/>
    </source>
</evidence>